<evidence type="ECO:0000256" key="4">
    <source>
        <dbReference type="ARBA" id="ARBA00023014"/>
    </source>
</evidence>
<dbReference type="NCBIfam" id="NF011065">
    <property type="entry name" value="PRK14494.1-4"/>
    <property type="match status" value="1"/>
</dbReference>
<evidence type="ECO:0000256" key="3">
    <source>
        <dbReference type="ARBA" id="ARBA00023004"/>
    </source>
</evidence>
<dbReference type="GO" id="GO:0046872">
    <property type="term" value="F:metal ion binding"/>
    <property type="evidence" value="ECO:0007669"/>
    <property type="project" value="UniProtKB-KW"/>
</dbReference>
<dbReference type="InterPro" id="IPR052539">
    <property type="entry name" value="MGD_biosynthesis_adapter"/>
</dbReference>
<reference evidence="6" key="1">
    <citation type="submission" date="2011-11" db="EMBL/GenBank/DDBJ databases">
        <title>Improved High-Quality Draft sequence of Desulfovibrio sp. U5L.</title>
        <authorList>
            <consortium name="US DOE Joint Genome Institute"/>
            <person name="Lucas S."/>
            <person name="Han J."/>
            <person name="Lapidus A."/>
            <person name="Cheng J.-F."/>
            <person name="Goodwin L."/>
            <person name="Pitluck S."/>
            <person name="Peters L."/>
            <person name="Ovchinnikova G."/>
            <person name="Held B."/>
            <person name="Detter J.C."/>
            <person name="Han C."/>
            <person name="Tapia R."/>
            <person name="Land M."/>
            <person name="Hauser L."/>
            <person name="Kyrpides N."/>
            <person name="Ivanova N."/>
            <person name="Pagani I."/>
            <person name="Gabster J."/>
            <person name="Walker C."/>
            <person name="Stolyar S."/>
            <person name="Stahl D."/>
            <person name="Arkin A."/>
            <person name="Dehal P."/>
            <person name="Hazen T."/>
            <person name="Woyke T."/>
        </authorList>
    </citation>
    <scope>NUCLEOTIDE SEQUENCE [LARGE SCALE GENOMIC DNA]</scope>
    <source>
        <strain evidence="6">U5L</strain>
    </source>
</reference>
<dbReference type="HOGENOM" id="CLU_068199_0_0_7"/>
<dbReference type="InterPro" id="IPR027417">
    <property type="entry name" value="P-loop_NTPase"/>
</dbReference>
<name>I2Q602_9BACT</name>
<dbReference type="eggNOG" id="COG1763">
    <property type="taxonomic scope" value="Bacteria"/>
</dbReference>
<dbReference type="OrthoDB" id="9789936at2"/>
<evidence type="ECO:0000259" key="5">
    <source>
        <dbReference type="PROSITE" id="PS51656"/>
    </source>
</evidence>
<dbReference type="GO" id="GO:0006777">
    <property type="term" value="P:Mo-molybdopterin cofactor biosynthetic process"/>
    <property type="evidence" value="ECO:0007669"/>
    <property type="project" value="InterPro"/>
</dbReference>
<dbReference type="EMBL" id="JH600068">
    <property type="protein sequence ID" value="EIG55208.1"/>
    <property type="molecule type" value="Genomic_DNA"/>
</dbReference>
<dbReference type="SUPFAM" id="SSF52540">
    <property type="entry name" value="P-loop containing nucleoside triphosphate hydrolases"/>
    <property type="match status" value="1"/>
</dbReference>
<keyword evidence="3" id="KW-0408">Iron</keyword>
<sequence>MKGVQILGFKKSGKTTLCEDLLRRFAQKGLAACALKCTHNPGLDKEDTDTDRFLPHCRAVGAIAGQESAIFWQGQRDVADMVSLLAGDVLVMEGGREHALAPRVLVLNDAAEAERLSDPGLVLAVFGPVAGPGLSHVPHMTDVAALAELVLEKGFVLPGLDCGACGREDCGGLAADILAGRATVADCATRAATMTVTVGDRSLELNPFVERILRSGIRGLLSELKGFSPGPITIRIG</sequence>
<dbReference type="PANTHER" id="PTHR40072">
    <property type="entry name" value="MOLYBDOPTERIN-GUANINE DINUCLEOTIDE BIOSYNTHESIS ADAPTER PROTEIN-RELATED"/>
    <property type="match status" value="1"/>
</dbReference>
<dbReference type="PROSITE" id="PS51656">
    <property type="entry name" value="4FE4S"/>
    <property type="match status" value="1"/>
</dbReference>
<dbReference type="InterPro" id="IPR007202">
    <property type="entry name" value="4Fe-4S_dom"/>
</dbReference>
<gene>
    <name evidence="6" type="ORF">DesU5LDRAFT_3587</name>
</gene>
<dbReference type="Pfam" id="PF03205">
    <property type="entry name" value="MobB"/>
    <property type="match status" value="1"/>
</dbReference>
<dbReference type="Gene3D" id="1.10.15.40">
    <property type="entry name" value="Electron transport complex subunit B, putative Fe-S cluster"/>
    <property type="match status" value="1"/>
</dbReference>
<protein>
    <submittedName>
        <fullName evidence="6">Molybdopterin-guanine dinucleotide biosynthesis protein</fullName>
    </submittedName>
</protein>
<proteinExistence type="predicted"/>
<evidence type="ECO:0000313" key="6">
    <source>
        <dbReference type="EMBL" id="EIG55208.1"/>
    </source>
</evidence>
<keyword evidence="4" id="KW-0411">Iron-sulfur</keyword>
<dbReference type="PANTHER" id="PTHR40072:SF1">
    <property type="entry name" value="MOLYBDOPTERIN-GUANINE DINUCLEOTIDE BIOSYNTHESIS ADAPTER PROTEIN"/>
    <property type="match status" value="1"/>
</dbReference>
<organism evidence="6">
    <name type="scientific">Desulfovibrio sp. U5L</name>
    <dbReference type="NCBI Taxonomy" id="596152"/>
    <lineage>
        <taxon>Bacteria</taxon>
        <taxon>Pseudomonadati</taxon>
        <taxon>Thermodesulfobacteriota</taxon>
        <taxon>Desulfovibrionia</taxon>
        <taxon>Desulfovibrionales</taxon>
        <taxon>Desulfovibrionaceae</taxon>
        <taxon>Desulfovibrio</taxon>
    </lineage>
</organism>
<keyword evidence="1" id="KW-0004">4Fe-4S</keyword>
<keyword evidence="2" id="KW-0479">Metal-binding</keyword>
<dbReference type="GO" id="GO:0005525">
    <property type="term" value="F:GTP binding"/>
    <property type="evidence" value="ECO:0007669"/>
    <property type="project" value="InterPro"/>
</dbReference>
<dbReference type="Gene3D" id="3.40.50.300">
    <property type="entry name" value="P-loop containing nucleotide triphosphate hydrolases"/>
    <property type="match status" value="1"/>
</dbReference>
<accession>I2Q602</accession>
<dbReference type="Pfam" id="PF04060">
    <property type="entry name" value="FeS"/>
    <property type="match status" value="1"/>
</dbReference>
<evidence type="ECO:0000256" key="1">
    <source>
        <dbReference type="ARBA" id="ARBA00022485"/>
    </source>
</evidence>
<evidence type="ECO:0000256" key="2">
    <source>
        <dbReference type="ARBA" id="ARBA00022723"/>
    </source>
</evidence>
<dbReference type="STRING" id="596152.DesU5LDRAFT_3587"/>
<feature type="domain" description="4Fe-4S" evidence="5">
    <location>
        <begin position="145"/>
        <end position="204"/>
    </location>
</feature>
<dbReference type="InterPro" id="IPR004435">
    <property type="entry name" value="MobB_dom"/>
</dbReference>
<dbReference type="GO" id="GO:0051539">
    <property type="term" value="F:4 iron, 4 sulfur cluster binding"/>
    <property type="evidence" value="ECO:0007669"/>
    <property type="project" value="UniProtKB-KW"/>
</dbReference>
<dbReference type="AlphaFoldDB" id="I2Q602"/>